<keyword evidence="8" id="KW-0472">Membrane</keyword>
<comment type="subunit">
    <text evidence="4">Probably part of the adaptor protein complex 5 (AP-5) a tetramer composed of AP5B1, AP5M1, AP5S1 and AP5Z1.</text>
</comment>
<proteinExistence type="inferred from homology"/>
<sequence>MSVRALWIISHEKGENVSIRFSRRFSTVEHRAKCLAGPSHVAVPEESTVLQLLLTELGLSDSDKSYVALRDDCLHRQRSPALELHVDGPGKGILWPVLAISQGPLILACLCLVDAPPEPRPPLANLLSVSQGLTLLAGLQNFLLGSGNKPDSEALASRLATLPSVLLQVCPLGTPLDVPLLGPPATPTVPTPAGNQKQPAWKTGLHRGRAVVNVALKETVRSMQYGSQSRQDLWDVYGTCEVEGVLPNVTVTLTLPPNGSPLQDILVHPCVTSLDSSILTASSVDNSDGSAFSGPYKFPFSPPLEPFRLCSYTSQVPVPPILGSYELREEENQLRVSVNLKLHESVKNSFEFCEAHLPFFNRDQMGAVDVKVSSGQLDVSKENNLLVWTLGQKFPKSREVTLEGRITFSGPTPGPTDPLCTELTAYIKPENFNPKSTLYGIQQDRCVVLVERRQSFCVQDAAWVQTFSCRLVQEDVPLCGPSYKFQPLDPFCVWSSDYRPK</sequence>
<comment type="caution">
    <text evidence="11">The sequence shown here is derived from an EMBL/GenBank/DDBJ whole genome shotgun (WGS) entry which is preliminary data.</text>
</comment>
<dbReference type="FunFam" id="2.60.40.1170:FF:000013">
    <property type="entry name" value="AP-5 complex subunit mu-1 isoform X1"/>
    <property type="match status" value="1"/>
</dbReference>
<evidence type="ECO:0000313" key="12">
    <source>
        <dbReference type="Proteomes" id="UP000438429"/>
    </source>
</evidence>
<dbReference type="GO" id="GO:0016197">
    <property type="term" value="P:endosomal transport"/>
    <property type="evidence" value="ECO:0007669"/>
    <property type="project" value="TreeGrafter"/>
</dbReference>
<dbReference type="PANTHER" id="PTHR16082:SF2">
    <property type="entry name" value="AP-5 COMPLEX SUBUNIT MU-1"/>
    <property type="match status" value="1"/>
</dbReference>
<name>A0A6A4TNR9_SCOMX</name>
<dbReference type="PANTHER" id="PTHR16082">
    <property type="entry name" value="AP-5 COMPLEX SUBUNIT MU-1"/>
    <property type="match status" value="1"/>
</dbReference>
<organism evidence="11 12">
    <name type="scientific">Scophthalmus maximus</name>
    <name type="common">Turbot</name>
    <name type="synonym">Psetta maxima</name>
    <dbReference type="NCBI Taxonomy" id="52904"/>
    <lineage>
        <taxon>Eukaryota</taxon>
        <taxon>Metazoa</taxon>
        <taxon>Chordata</taxon>
        <taxon>Craniata</taxon>
        <taxon>Vertebrata</taxon>
        <taxon>Euteleostomi</taxon>
        <taxon>Actinopterygii</taxon>
        <taxon>Neopterygii</taxon>
        <taxon>Teleostei</taxon>
        <taxon>Neoteleostei</taxon>
        <taxon>Acanthomorphata</taxon>
        <taxon>Carangaria</taxon>
        <taxon>Pleuronectiformes</taxon>
        <taxon>Pleuronectoidei</taxon>
        <taxon>Scophthalmidae</taxon>
        <taxon>Scophthalmus</taxon>
    </lineage>
</organism>
<dbReference type="AlphaFoldDB" id="A0A6A4TNR9"/>
<dbReference type="GO" id="GO:0031902">
    <property type="term" value="C:late endosome membrane"/>
    <property type="evidence" value="ECO:0007669"/>
    <property type="project" value="UniProtKB-SubCell"/>
</dbReference>
<keyword evidence="7" id="KW-0653">Protein transport</keyword>
<gene>
    <name evidence="11" type="ORF">F2P81_003569</name>
</gene>
<evidence type="ECO:0000256" key="4">
    <source>
        <dbReference type="ARBA" id="ARBA00011174"/>
    </source>
</evidence>
<dbReference type="GO" id="GO:0015031">
    <property type="term" value="P:protein transport"/>
    <property type="evidence" value="ECO:0007669"/>
    <property type="project" value="UniProtKB-KW"/>
</dbReference>
<evidence type="ECO:0000256" key="9">
    <source>
        <dbReference type="ARBA" id="ARBA00030827"/>
    </source>
</evidence>
<dbReference type="Pfam" id="PF00928">
    <property type="entry name" value="Adap_comp_sub"/>
    <property type="match status" value="1"/>
</dbReference>
<evidence type="ECO:0000256" key="5">
    <source>
        <dbReference type="ARBA" id="ARBA00021851"/>
    </source>
</evidence>
<dbReference type="EMBL" id="VEVO01000003">
    <property type="protein sequence ID" value="KAF0044411.1"/>
    <property type="molecule type" value="Genomic_DNA"/>
</dbReference>
<feature type="domain" description="MHD" evidence="10">
    <location>
        <begin position="209"/>
        <end position="473"/>
    </location>
</feature>
<evidence type="ECO:0000256" key="1">
    <source>
        <dbReference type="ARBA" id="ARBA00004492"/>
    </source>
</evidence>
<evidence type="ECO:0000313" key="11">
    <source>
        <dbReference type="EMBL" id="KAF0044411.1"/>
    </source>
</evidence>
<evidence type="ECO:0000259" key="10">
    <source>
        <dbReference type="PROSITE" id="PS51072"/>
    </source>
</evidence>
<comment type="subcellular location">
    <subcellularLocation>
        <location evidence="1">Late endosome membrane</location>
        <topology evidence="1">Peripheral membrane protein</topology>
        <orientation evidence="1">Cytoplasmic side</orientation>
    </subcellularLocation>
    <subcellularLocation>
        <location evidence="2">Lysosome membrane</location>
        <topology evidence="2">Peripheral membrane protein</topology>
        <orientation evidence="2">Cytoplasmic side</orientation>
    </subcellularLocation>
</comment>
<dbReference type="GO" id="GO:0005829">
    <property type="term" value="C:cytosol"/>
    <property type="evidence" value="ECO:0007669"/>
    <property type="project" value="TreeGrafter"/>
</dbReference>
<dbReference type="CDD" id="cd09256">
    <property type="entry name" value="AP_MuD_MHD"/>
    <property type="match status" value="1"/>
</dbReference>
<accession>A0A6A4TNR9</accession>
<protein>
    <recommendedName>
        <fullName evidence="5">AP-5 complex subunit mu-1</fullName>
    </recommendedName>
    <alternativeName>
        <fullName evidence="9">Adaptor-related protein complex 5 subunit mu-1</fullName>
    </alternativeName>
</protein>
<dbReference type="InterPro" id="IPR039591">
    <property type="entry name" value="AP5M1"/>
</dbReference>
<dbReference type="SUPFAM" id="SSF49447">
    <property type="entry name" value="Second domain of Mu2 adaptin subunit (ap50) of ap2 adaptor"/>
    <property type="match status" value="1"/>
</dbReference>
<keyword evidence="6" id="KW-0813">Transport</keyword>
<evidence type="ECO:0000256" key="8">
    <source>
        <dbReference type="ARBA" id="ARBA00023136"/>
    </source>
</evidence>
<dbReference type="InterPro" id="IPR028565">
    <property type="entry name" value="MHD"/>
</dbReference>
<evidence type="ECO:0000256" key="7">
    <source>
        <dbReference type="ARBA" id="ARBA00022927"/>
    </source>
</evidence>
<dbReference type="Proteomes" id="UP000438429">
    <property type="component" value="Unassembled WGS sequence"/>
</dbReference>
<dbReference type="Gene3D" id="2.60.40.1170">
    <property type="entry name" value="Mu homology domain, subdomain B"/>
    <property type="match status" value="1"/>
</dbReference>
<dbReference type="GO" id="GO:0005765">
    <property type="term" value="C:lysosomal membrane"/>
    <property type="evidence" value="ECO:0007669"/>
    <property type="project" value="UniProtKB-SubCell"/>
</dbReference>
<dbReference type="InterPro" id="IPR036168">
    <property type="entry name" value="AP2_Mu_C_sf"/>
</dbReference>
<evidence type="ECO:0000256" key="2">
    <source>
        <dbReference type="ARBA" id="ARBA00004630"/>
    </source>
</evidence>
<evidence type="ECO:0000256" key="3">
    <source>
        <dbReference type="ARBA" id="ARBA00005324"/>
    </source>
</evidence>
<reference evidence="11 12" key="1">
    <citation type="submission" date="2019-06" db="EMBL/GenBank/DDBJ databases">
        <title>Draft genomes of female and male turbot (Scophthalmus maximus).</title>
        <authorList>
            <person name="Xu H."/>
            <person name="Xu X.-W."/>
            <person name="Shao C."/>
            <person name="Chen S."/>
        </authorList>
    </citation>
    <scope>NUCLEOTIDE SEQUENCE [LARGE SCALE GENOMIC DNA]</scope>
    <source>
        <strain evidence="11">Ysfricsl-2016a</strain>
        <tissue evidence="11">Blood</tissue>
    </source>
</reference>
<evidence type="ECO:0000256" key="6">
    <source>
        <dbReference type="ARBA" id="ARBA00022448"/>
    </source>
</evidence>
<dbReference type="PROSITE" id="PS51072">
    <property type="entry name" value="MHD"/>
    <property type="match status" value="1"/>
</dbReference>
<dbReference type="GO" id="GO:0030119">
    <property type="term" value="C:AP-type membrane coat adaptor complex"/>
    <property type="evidence" value="ECO:0007669"/>
    <property type="project" value="TreeGrafter"/>
</dbReference>
<comment type="similarity">
    <text evidence="3">Belongs to the adaptor complexes medium subunit family.</text>
</comment>